<dbReference type="AlphaFoldDB" id="A0A2T5J7S1"/>
<evidence type="ECO:0000256" key="3">
    <source>
        <dbReference type="ARBA" id="ARBA00023085"/>
    </source>
</evidence>
<dbReference type="GO" id="GO:0045490">
    <property type="term" value="P:pectin catabolic process"/>
    <property type="evidence" value="ECO:0007669"/>
    <property type="project" value="UniProtKB-UniRule"/>
</dbReference>
<dbReference type="OrthoDB" id="9804686at2"/>
<reference evidence="7 8" key="1">
    <citation type="submission" date="2018-04" db="EMBL/GenBank/DDBJ databases">
        <title>Genomic Encyclopedia of Archaeal and Bacterial Type Strains, Phase II (KMG-II): from individual species to whole genera.</title>
        <authorList>
            <person name="Goeker M."/>
        </authorList>
    </citation>
    <scope>NUCLEOTIDE SEQUENCE [LARGE SCALE GENOMIC DNA]</scope>
    <source>
        <strain evidence="7 8">DSM 26809</strain>
    </source>
</reference>
<feature type="active site" evidence="4">
    <location>
        <position position="180"/>
    </location>
</feature>
<dbReference type="UniPathway" id="UPA00545">
    <property type="reaction ID" value="UER00823"/>
</dbReference>
<organism evidence="7 8">
    <name type="scientific">Mucilaginibacter yixingensis</name>
    <dbReference type="NCBI Taxonomy" id="1295612"/>
    <lineage>
        <taxon>Bacteria</taxon>
        <taxon>Pseudomonadati</taxon>
        <taxon>Bacteroidota</taxon>
        <taxon>Sphingobacteriia</taxon>
        <taxon>Sphingobacteriales</taxon>
        <taxon>Sphingobacteriaceae</taxon>
        <taxon>Mucilaginibacter</taxon>
    </lineage>
</organism>
<comment type="caution">
    <text evidence="7">The sequence shown here is derived from an EMBL/GenBank/DDBJ whole genome shotgun (WGS) entry which is preliminary data.</text>
</comment>
<dbReference type="InterPro" id="IPR012334">
    <property type="entry name" value="Pectin_lyas_fold"/>
</dbReference>
<accession>A0A2T5J7S1</accession>
<evidence type="ECO:0000313" key="8">
    <source>
        <dbReference type="Proteomes" id="UP000244168"/>
    </source>
</evidence>
<dbReference type="Pfam" id="PF01095">
    <property type="entry name" value="Pectinesterase"/>
    <property type="match status" value="1"/>
</dbReference>
<evidence type="ECO:0000256" key="4">
    <source>
        <dbReference type="PROSITE-ProRule" id="PRU10040"/>
    </source>
</evidence>
<feature type="signal peptide" evidence="5">
    <location>
        <begin position="1"/>
        <end position="19"/>
    </location>
</feature>
<feature type="chain" id="PRO_5015375639" description="Pectinesterase" evidence="5">
    <location>
        <begin position="20"/>
        <end position="324"/>
    </location>
</feature>
<sequence length="324" mass="36060">MKHFIALLAACTIAVGSFAQSKKVTVAADGSGDVKTVQAALDLVPMNNKAPFNIYIKNGTYHEKLRLDSGKNFVHMVGQSKEGVILTYEDHPGMTNAQGRPVNTQNSESFLIAGDDFTAEKITFRNDAGFSAGQAVAVQSRGDRMVFSDCQFIGNQDILFLNSERSRQYFTHCYIEGTTDFIFGAATAWFEQCHIESKKNSHVTAASTPQSHPFGYVFNECKLTAKDTSLHRVSLGRPWRPYACVAYLHCEIGAHIMPEGFANWNNTESYKTARYSEYKDYGPGANPEGRVKWAHQLTDEEAKTYTVKNVLAGKDNWNPLKQIK</sequence>
<dbReference type="RefSeq" id="WP_107829029.1">
    <property type="nucleotide sequence ID" value="NZ_CP160205.1"/>
</dbReference>
<dbReference type="EC" id="3.1.1.11" evidence="5"/>
<dbReference type="SUPFAM" id="SSF51126">
    <property type="entry name" value="Pectin lyase-like"/>
    <property type="match status" value="1"/>
</dbReference>
<dbReference type="InterPro" id="IPR011050">
    <property type="entry name" value="Pectin_lyase_fold/virulence"/>
</dbReference>
<dbReference type="InterPro" id="IPR033131">
    <property type="entry name" value="Pectinesterase_Asp_AS"/>
</dbReference>
<evidence type="ECO:0000259" key="6">
    <source>
        <dbReference type="Pfam" id="PF01095"/>
    </source>
</evidence>
<dbReference type="EMBL" id="QAOQ01000005">
    <property type="protein sequence ID" value="PTQ95513.1"/>
    <property type="molecule type" value="Genomic_DNA"/>
</dbReference>
<dbReference type="InterPro" id="IPR000070">
    <property type="entry name" value="Pectinesterase_cat"/>
</dbReference>
<keyword evidence="3 5" id="KW-0063">Aspartyl esterase</keyword>
<protein>
    <recommendedName>
        <fullName evidence="5">Pectinesterase</fullName>
        <ecNumber evidence="5">3.1.1.11</ecNumber>
    </recommendedName>
</protein>
<comment type="similarity">
    <text evidence="1">Belongs to the pectinesterase family.</text>
</comment>
<dbReference type="PANTHER" id="PTHR31321">
    <property type="entry name" value="ACYL-COA THIOESTER HYDROLASE YBHC-RELATED"/>
    <property type="match status" value="1"/>
</dbReference>
<evidence type="ECO:0000313" key="7">
    <source>
        <dbReference type="EMBL" id="PTQ95513.1"/>
    </source>
</evidence>
<dbReference type="GO" id="GO:0009279">
    <property type="term" value="C:cell outer membrane"/>
    <property type="evidence" value="ECO:0007669"/>
    <property type="project" value="TreeGrafter"/>
</dbReference>
<comment type="catalytic activity">
    <reaction evidence="5">
        <text>[(1-&gt;4)-alpha-D-galacturonosyl methyl ester](n) + n H2O = [(1-&gt;4)-alpha-D-galacturonosyl](n) + n methanol + n H(+)</text>
        <dbReference type="Rhea" id="RHEA:22380"/>
        <dbReference type="Rhea" id="RHEA-COMP:14570"/>
        <dbReference type="Rhea" id="RHEA-COMP:14573"/>
        <dbReference type="ChEBI" id="CHEBI:15377"/>
        <dbReference type="ChEBI" id="CHEBI:15378"/>
        <dbReference type="ChEBI" id="CHEBI:17790"/>
        <dbReference type="ChEBI" id="CHEBI:140522"/>
        <dbReference type="ChEBI" id="CHEBI:140523"/>
        <dbReference type="EC" id="3.1.1.11"/>
    </reaction>
</comment>
<dbReference type="GO" id="GO:0042545">
    <property type="term" value="P:cell wall modification"/>
    <property type="evidence" value="ECO:0007669"/>
    <property type="project" value="UniProtKB-UniRule"/>
</dbReference>
<dbReference type="Gene3D" id="2.160.20.10">
    <property type="entry name" value="Single-stranded right-handed beta-helix, Pectin lyase-like"/>
    <property type="match status" value="1"/>
</dbReference>
<keyword evidence="5" id="KW-0732">Signal</keyword>
<evidence type="ECO:0000256" key="1">
    <source>
        <dbReference type="ARBA" id="ARBA00008891"/>
    </source>
</evidence>
<keyword evidence="8" id="KW-1185">Reference proteome</keyword>
<evidence type="ECO:0000256" key="5">
    <source>
        <dbReference type="RuleBase" id="RU000589"/>
    </source>
</evidence>
<dbReference type="GO" id="GO:0030599">
    <property type="term" value="F:pectinesterase activity"/>
    <property type="evidence" value="ECO:0007669"/>
    <property type="project" value="UniProtKB-UniRule"/>
</dbReference>
<name>A0A2T5J7S1_9SPHI</name>
<proteinExistence type="inferred from homology"/>
<feature type="domain" description="Pectinesterase catalytic" evidence="6">
    <location>
        <begin position="24"/>
        <end position="313"/>
    </location>
</feature>
<evidence type="ECO:0000256" key="2">
    <source>
        <dbReference type="ARBA" id="ARBA00022801"/>
    </source>
</evidence>
<keyword evidence="2 5" id="KW-0378">Hydrolase</keyword>
<dbReference type="PANTHER" id="PTHR31321:SF57">
    <property type="entry name" value="PECTINESTERASE 53-RELATED"/>
    <property type="match status" value="1"/>
</dbReference>
<dbReference type="PROSITE" id="PS00503">
    <property type="entry name" value="PECTINESTERASE_2"/>
    <property type="match status" value="1"/>
</dbReference>
<gene>
    <name evidence="7" type="ORF">C8P68_10518</name>
</gene>
<comment type="pathway">
    <text evidence="5">Glycan metabolism; pectin degradation; 2-dehydro-3-deoxy-D-gluconate from pectin: step 1/5.</text>
</comment>
<dbReference type="Proteomes" id="UP000244168">
    <property type="component" value="Unassembled WGS sequence"/>
</dbReference>